<dbReference type="SUPFAM" id="SSF56784">
    <property type="entry name" value="HAD-like"/>
    <property type="match status" value="1"/>
</dbReference>
<dbReference type="InterPro" id="IPR041492">
    <property type="entry name" value="HAD_2"/>
</dbReference>
<comment type="caution">
    <text evidence="1">The sequence shown here is derived from an EMBL/GenBank/DDBJ whole genome shotgun (WGS) entry which is preliminary data.</text>
</comment>
<dbReference type="Gene3D" id="1.10.150.240">
    <property type="entry name" value="Putative phosphatase, domain 2"/>
    <property type="match status" value="1"/>
</dbReference>
<dbReference type="AlphaFoldDB" id="A0A2H0N786"/>
<dbReference type="InterPro" id="IPR050155">
    <property type="entry name" value="HAD-like_hydrolase_sf"/>
</dbReference>
<dbReference type="EMBL" id="PCWN01000007">
    <property type="protein sequence ID" value="PIR03956.1"/>
    <property type="molecule type" value="Genomic_DNA"/>
</dbReference>
<dbReference type="GO" id="GO:0005829">
    <property type="term" value="C:cytosol"/>
    <property type="evidence" value="ECO:0007669"/>
    <property type="project" value="TreeGrafter"/>
</dbReference>
<name>A0A2H0N786_9BACT</name>
<dbReference type="InterPro" id="IPR036412">
    <property type="entry name" value="HAD-like_sf"/>
</dbReference>
<dbReference type="InterPro" id="IPR023214">
    <property type="entry name" value="HAD_sf"/>
</dbReference>
<dbReference type="Pfam" id="PF13419">
    <property type="entry name" value="HAD_2"/>
    <property type="match status" value="1"/>
</dbReference>
<dbReference type="GO" id="GO:0006281">
    <property type="term" value="P:DNA repair"/>
    <property type="evidence" value="ECO:0007669"/>
    <property type="project" value="TreeGrafter"/>
</dbReference>
<accession>A0A2H0N786</accession>
<dbReference type="Proteomes" id="UP000229600">
    <property type="component" value="Unassembled WGS sequence"/>
</dbReference>
<sequence>MIKLIIFDFDGVLLNNYELHYNFSQNQITDITREEHRRLFDGNIHIEREKLAHRNTGFDLKKHFSDAKVNAVIETEIKKILKLLTKTYTIGIVTSAKEYGVKGCLQNNQLDSVFSFIYGYETALLKKDKFQKMYREFNVSPDECLFITDTLGDILEAHEVGIDTIAVDFGFHEKERLMRGNPLAIVSQFRDLPIAIEKINAKKISNIT</sequence>
<dbReference type="PANTHER" id="PTHR43434">
    <property type="entry name" value="PHOSPHOGLYCOLATE PHOSPHATASE"/>
    <property type="match status" value="1"/>
</dbReference>
<evidence type="ECO:0000313" key="2">
    <source>
        <dbReference type="Proteomes" id="UP000229600"/>
    </source>
</evidence>
<proteinExistence type="predicted"/>
<dbReference type="SFLD" id="SFLDS00003">
    <property type="entry name" value="Haloacid_Dehalogenase"/>
    <property type="match status" value="1"/>
</dbReference>
<reference evidence="1 2" key="1">
    <citation type="submission" date="2017-09" db="EMBL/GenBank/DDBJ databases">
        <title>Depth-based differentiation of microbial function through sediment-hosted aquifers and enrichment of novel symbionts in the deep terrestrial subsurface.</title>
        <authorList>
            <person name="Probst A.J."/>
            <person name="Ladd B."/>
            <person name="Jarett J.K."/>
            <person name="Geller-Mcgrath D.E."/>
            <person name="Sieber C.M."/>
            <person name="Emerson J.B."/>
            <person name="Anantharaman K."/>
            <person name="Thomas B.C."/>
            <person name="Malmstrom R."/>
            <person name="Stieglmeier M."/>
            <person name="Klingl A."/>
            <person name="Woyke T."/>
            <person name="Ryan C.M."/>
            <person name="Banfield J.F."/>
        </authorList>
    </citation>
    <scope>NUCLEOTIDE SEQUENCE [LARGE SCALE GENOMIC DNA]</scope>
    <source>
        <strain evidence="1">CG11_big_fil_rev_8_21_14_0_20_39_34</strain>
    </source>
</reference>
<dbReference type="InterPro" id="IPR023198">
    <property type="entry name" value="PGP-like_dom2"/>
</dbReference>
<dbReference type="GO" id="GO:0008967">
    <property type="term" value="F:phosphoglycolate phosphatase activity"/>
    <property type="evidence" value="ECO:0007669"/>
    <property type="project" value="TreeGrafter"/>
</dbReference>
<protein>
    <recommendedName>
        <fullName evidence="3">Phosphatase</fullName>
    </recommendedName>
</protein>
<dbReference type="SFLD" id="SFLDG01129">
    <property type="entry name" value="C1.5:_HAD__Beta-PGM__Phosphata"/>
    <property type="match status" value="1"/>
</dbReference>
<evidence type="ECO:0008006" key="3">
    <source>
        <dbReference type="Google" id="ProtNLM"/>
    </source>
</evidence>
<dbReference type="Gene3D" id="3.40.50.1000">
    <property type="entry name" value="HAD superfamily/HAD-like"/>
    <property type="match status" value="1"/>
</dbReference>
<evidence type="ECO:0000313" key="1">
    <source>
        <dbReference type="EMBL" id="PIR03956.1"/>
    </source>
</evidence>
<dbReference type="PANTHER" id="PTHR43434:SF13">
    <property type="entry name" value="PHOSPHOGLYCOLATE PHOSPHATASE"/>
    <property type="match status" value="1"/>
</dbReference>
<gene>
    <name evidence="1" type="ORF">COV59_02115</name>
</gene>
<organism evidence="1 2">
    <name type="scientific">Candidatus Magasanikbacteria bacterium CG11_big_fil_rev_8_21_14_0_20_39_34</name>
    <dbReference type="NCBI Taxonomy" id="1974653"/>
    <lineage>
        <taxon>Bacteria</taxon>
        <taxon>Candidatus Magasanikiibacteriota</taxon>
    </lineage>
</organism>